<organism evidence="3 4">
    <name type="scientific">Spartinivicinus poritis</name>
    <dbReference type="NCBI Taxonomy" id="2994640"/>
    <lineage>
        <taxon>Bacteria</taxon>
        <taxon>Pseudomonadati</taxon>
        <taxon>Pseudomonadota</taxon>
        <taxon>Gammaproteobacteria</taxon>
        <taxon>Oceanospirillales</taxon>
        <taxon>Zooshikellaceae</taxon>
        <taxon>Spartinivicinus</taxon>
    </lineage>
</organism>
<evidence type="ECO:0000256" key="1">
    <source>
        <dbReference type="SAM" id="SignalP"/>
    </source>
</evidence>
<evidence type="ECO:0000259" key="2">
    <source>
        <dbReference type="PROSITE" id="PS51688"/>
    </source>
</evidence>
<name>A0ABT5UHC4_9GAMM</name>
<keyword evidence="4" id="KW-1185">Reference proteome</keyword>
<dbReference type="RefSeq" id="WP_274692074.1">
    <property type="nucleotide sequence ID" value="NZ_JAPMOU010000084.1"/>
</dbReference>
<dbReference type="PROSITE" id="PS51688">
    <property type="entry name" value="ICA"/>
    <property type="match status" value="1"/>
</dbReference>
<protein>
    <submittedName>
        <fullName evidence="3">Tail fiber domain-containing protein</fullName>
    </submittedName>
</protein>
<dbReference type="Pfam" id="PF13884">
    <property type="entry name" value="Peptidase_S74"/>
    <property type="match status" value="1"/>
</dbReference>
<keyword evidence="1" id="KW-0732">Signal</keyword>
<proteinExistence type="predicted"/>
<sequence length="158" mass="17782">MKKLLIAMSMVLIAHVPNAISNECCEILTVDDNFFRQLEKSINSLQRPRFSDKSLKQNTAQVDKALEKVAKLKGVTLEWKSPSETDIELFPQGKDIGVIAQDVEKVFPELVHNVKVTDKNDAEVTLKEVNYAGLVSVLIEAMKELKKENEAFRLQLGL</sequence>
<gene>
    <name evidence="3" type="ORF">ORQ98_27780</name>
</gene>
<feature type="domain" description="Peptidase S74" evidence="2">
    <location>
        <begin position="51"/>
        <end position="156"/>
    </location>
</feature>
<dbReference type="EMBL" id="JAPMOU010000084">
    <property type="protein sequence ID" value="MDE1465770.1"/>
    <property type="molecule type" value="Genomic_DNA"/>
</dbReference>
<comment type="caution">
    <text evidence="3">The sequence shown here is derived from an EMBL/GenBank/DDBJ whole genome shotgun (WGS) entry which is preliminary data.</text>
</comment>
<evidence type="ECO:0000313" key="3">
    <source>
        <dbReference type="EMBL" id="MDE1465770.1"/>
    </source>
</evidence>
<reference evidence="3 4" key="1">
    <citation type="submission" date="2022-11" db="EMBL/GenBank/DDBJ databases">
        <title>Spartinivicinus poritis sp. nov., isolated from scleractinian coral Porites lutea.</title>
        <authorList>
            <person name="Zhang G."/>
            <person name="Cai L."/>
            <person name="Wei Q."/>
        </authorList>
    </citation>
    <scope>NUCLEOTIDE SEQUENCE [LARGE SCALE GENOMIC DNA]</scope>
    <source>
        <strain evidence="3 4">A2-2</strain>
    </source>
</reference>
<dbReference type="InterPro" id="IPR030392">
    <property type="entry name" value="S74_ICA"/>
</dbReference>
<accession>A0ABT5UHC4</accession>
<dbReference type="Proteomes" id="UP001528823">
    <property type="component" value="Unassembled WGS sequence"/>
</dbReference>
<evidence type="ECO:0000313" key="4">
    <source>
        <dbReference type="Proteomes" id="UP001528823"/>
    </source>
</evidence>
<feature type="chain" id="PRO_5047098521" evidence="1">
    <location>
        <begin position="20"/>
        <end position="158"/>
    </location>
</feature>
<feature type="signal peptide" evidence="1">
    <location>
        <begin position="1"/>
        <end position="19"/>
    </location>
</feature>